<keyword evidence="2 6" id="KW-0812">Transmembrane</keyword>
<dbReference type="GO" id="GO:0005102">
    <property type="term" value="F:signaling receptor binding"/>
    <property type="evidence" value="ECO:0007669"/>
    <property type="project" value="TreeGrafter"/>
</dbReference>
<dbReference type="AlphaFoldDB" id="A0A9X9LPQ2"/>
<comment type="caution">
    <text evidence="8">The sequence shown here is derived from an EMBL/GenBank/DDBJ whole genome shotgun (WGS) entry which is preliminary data.</text>
</comment>
<dbReference type="GO" id="GO:0009897">
    <property type="term" value="C:external side of plasma membrane"/>
    <property type="evidence" value="ECO:0007669"/>
    <property type="project" value="TreeGrafter"/>
</dbReference>
<dbReference type="InterPro" id="IPR053896">
    <property type="entry name" value="BTN3A2-like_Ig-C"/>
</dbReference>
<protein>
    <recommendedName>
        <fullName evidence="7">Ig-like domain-containing protein</fullName>
    </recommendedName>
</protein>
<dbReference type="GO" id="GO:0001817">
    <property type="term" value="P:regulation of cytokine production"/>
    <property type="evidence" value="ECO:0007669"/>
    <property type="project" value="TreeGrafter"/>
</dbReference>
<comment type="subcellular location">
    <subcellularLocation>
        <location evidence="1">Membrane</location>
    </subcellularLocation>
</comment>
<evidence type="ECO:0000256" key="4">
    <source>
        <dbReference type="ARBA" id="ARBA00023136"/>
    </source>
</evidence>
<dbReference type="InterPro" id="IPR007110">
    <property type="entry name" value="Ig-like_dom"/>
</dbReference>
<evidence type="ECO:0000256" key="1">
    <source>
        <dbReference type="ARBA" id="ARBA00004370"/>
    </source>
</evidence>
<feature type="non-terminal residue" evidence="8">
    <location>
        <position position="150"/>
    </location>
</feature>
<dbReference type="PANTHER" id="PTHR24100">
    <property type="entry name" value="BUTYROPHILIN"/>
    <property type="match status" value="1"/>
</dbReference>
<dbReference type="PANTHER" id="PTHR24100:SF64">
    <property type="entry name" value="BUTYROPHILIN, SUBFAMILY 3, MEMBER A3-RELATED"/>
    <property type="match status" value="1"/>
</dbReference>
<feature type="domain" description="Ig-like" evidence="7">
    <location>
        <begin position="5"/>
        <end position="89"/>
    </location>
</feature>
<dbReference type="Gene3D" id="2.60.40.10">
    <property type="entry name" value="Immunoglobulins"/>
    <property type="match status" value="1"/>
</dbReference>
<accession>A0A9X9LPQ2</accession>
<dbReference type="EMBL" id="CYRY02010645">
    <property type="protein sequence ID" value="VCW78753.1"/>
    <property type="molecule type" value="Genomic_DNA"/>
</dbReference>
<evidence type="ECO:0000256" key="3">
    <source>
        <dbReference type="ARBA" id="ARBA00022989"/>
    </source>
</evidence>
<feature type="transmembrane region" description="Helical" evidence="6">
    <location>
        <begin position="103"/>
        <end position="124"/>
    </location>
</feature>
<evidence type="ECO:0000313" key="9">
    <source>
        <dbReference type="Proteomes" id="UP000269945"/>
    </source>
</evidence>
<keyword evidence="3 6" id="KW-1133">Transmembrane helix</keyword>
<dbReference type="Proteomes" id="UP000269945">
    <property type="component" value="Unassembled WGS sequence"/>
</dbReference>
<dbReference type="InterPro" id="IPR050504">
    <property type="entry name" value="IgSF_BTN/MOG"/>
</dbReference>
<dbReference type="PROSITE" id="PS50835">
    <property type="entry name" value="IG_LIKE"/>
    <property type="match status" value="1"/>
</dbReference>
<evidence type="ECO:0000259" key="7">
    <source>
        <dbReference type="PROSITE" id="PS50835"/>
    </source>
</evidence>
<proteinExistence type="predicted"/>
<name>A0A9X9LPQ2_GULGU</name>
<evidence type="ECO:0000313" key="8">
    <source>
        <dbReference type="EMBL" id="VCW78753.1"/>
    </source>
</evidence>
<reference evidence="8 9" key="1">
    <citation type="submission" date="2018-10" db="EMBL/GenBank/DDBJ databases">
        <authorList>
            <person name="Ekblom R."/>
            <person name="Jareborg N."/>
        </authorList>
    </citation>
    <scope>NUCLEOTIDE SEQUENCE [LARGE SCALE GENOMIC DNA]</scope>
    <source>
        <tissue evidence="8">Muscle</tissue>
    </source>
</reference>
<dbReference type="SUPFAM" id="SSF48726">
    <property type="entry name" value="Immunoglobulin"/>
    <property type="match status" value="1"/>
</dbReference>
<dbReference type="FunFam" id="2.60.40.10:FF:000088">
    <property type="entry name" value="Butyrophilin subfamily 1 member A1"/>
    <property type="match status" value="1"/>
</dbReference>
<dbReference type="InterPro" id="IPR036179">
    <property type="entry name" value="Ig-like_dom_sf"/>
</dbReference>
<keyword evidence="5" id="KW-0393">Immunoglobulin domain</keyword>
<dbReference type="GO" id="GO:0050852">
    <property type="term" value="P:T cell receptor signaling pathway"/>
    <property type="evidence" value="ECO:0007669"/>
    <property type="project" value="TreeGrafter"/>
</dbReference>
<gene>
    <name evidence="8" type="ORF">BN2614_LOCUS1</name>
</gene>
<evidence type="ECO:0000256" key="2">
    <source>
        <dbReference type="ARBA" id="ARBA00022692"/>
    </source>
</evidence>
<dbReference type="Pfam" id="PF22705">
    <property type="entry name" value="C2-set_3"/>
    <property type="match status" value="1"/>
</dbReference>
<keyword evidence="9" id="KW-1185">Reference proteome</keyword>
<organism evidence="8 9">
    <name type="scientific">Gulo gulo</name>
    <name type="common">Wolverine</name>
    <name type="synonym">Gluton</name>
    <dbReference type="NCBI Taxonomy" id="48420"/>
    <lineage>
        <taxon>Eukaryota</taxon>
        <taxon>Metazoa</taxon>
        <taxon>Chordata</taxon>
        <taxon>Craniata</taxon>
        <taxon>Vertebrata</taxon>
        <taxon>Euteleostomi</taxon>
        <taxon>Mammalia</taxon>
        <taxon>Eutheria</taxon>
        <taxon>Laurasiatheria</taxon>
        <taxon>Carnivora</taxon>
        <taxon>Caniformia</taxon>
        <taxon>Musteloidea</taxon>
        <taxon>Mustelidae</taxon>
        <taxon>Guloninae</taxon>
        <taxon>Gulo</taxon>
    </lineage>
</organism>
<evidence type="ECO:0000256" key="6">
    <source>
        <dbReference type="SAM" id="Phobius"/>
    </source>
</evidence>
<keyword evidence="4 6" id="KW-0472">Membrane</keyword>
<dbReference type="InterPro" id="IPR013783">
    <property type="entry name" value="Ig-like_fold"/>
</dbReference>
<evidence type="ECO:0000256" key="5">
    <source>
        <dbReference type="ARBA" id="ARBA00023319"/>
    </source>
</evidence>
<sequence length="150" mass="16961">MGSAPQVHIAGPEEDGVRVVCKASGWFPKPQVQWRALSGEKFLTFSETHAQNAEGVFSAEAALVVKHSSSENVTCSLLNPILRQEKAMGFFSPEDFFPRTSPWMSAFMVILTLLIFLLFGTACYTKTEQTAKFQEMKEWEKLHREKEEDQ</sequence>